<comment type="caution">
    <text evidence="1">The sequence shown here is derived from an EMBL/GenBank/DDBJ whole genome shotgun (WGS) entry which is preliminary data.</text>
</comment>
<proteinExistence type="predicted"/>
<protein>
    <submittedName>
        <fullName evidence="1">Uncharacterized protein</fullName>
    </submittedName>
</protein>
<organism evidence="1 2">
    <name type="scientific">Devosia elaeis</name>
    <dbReference type="NCBI Taxonomy" id="1770058"/>
    <lineage>
        <taxon>Bacteria</taxon>
        <taxon>Pseudomonadati</taxon>
        <taxon>Pseudomonadota</taxon>
        <taxon>Alphaproteobacteria</taxon>
        <taxon>Hyphomicrobiales</taxon>
        <taxon>Devosiaceae</taxon>
        <taxon>Devosia</taxon>
    </lineage>
</organism>
<evidence type="ECO:0000313" key="2">
    <source>
        <dbReference type="Proteomes" id="UP000078389"/>
    </source>
</evidence>
<reference evidence="1 2" key="1">
    <citation type="submission" date="2016-03" db="EMBL/GenBank/DDBJ databases">
        <title>Genome sequencing of Devosia sp. S37.</title>
        <authorList>
            <person name="Mohd Nor M."/>
        </authorList>
    </citation>
    <scope>NUCLEOTIDE SEQUENCE [LARGE SCALE GENOMIC DNA]</scope>
    <source>
        <strain evidence="1 2">S37</strain>
    </source>
</reference>
<dbReference type="STRING" id="1770058.A3840_07940"/>
<dbReference type="EMBL" id="LVVY01000075">
    <property type="protein sequence ID" value="OAM77886.1"/>
    <property type="molecule type" value="Genomic_DNA"/>
</dbReference>
<dbReference type="RefSeq" id="WP_067454511.1">
    <property type="nucleotide sequence ID" value="NZ_LVVY01000075.1"/>
</dbReference>
<evidence type="ECO:0000313" key="1">
    <source>
        <dbReference type="EMBL" id="OAM77886.1"/>
    </source>
</evidence>
<accession>A0A178I0R5</accession>
<keyword evidence="2" id="KW-1185">Reference proteome</keyword>
<sequence>MITHEHFRERATLERASAAGIRPLAHHVRALYAEIRALRADGVPFKYIATVLIDVRGQSSSDPIEVTEKLRVYHHRDRKMLGDAIPALKPAGRSHSGKASLKEINTAENPPAATAATPIFAVPAGSDKPCDKGLQDVSRSIQARAARKRLVADDAP</sequence>
<dbReference type="Proteomes" id="UP000078389">
    <property type="component" value="Unassembled WGS sequence"/>
</dbReference>
<gene>
    <name evidence="1" type="ORF">A3840_07940</name>
</gene>
<name>A0A178I0R5_9HYPH</name>
<dbReference type="OrthoDB" id="9946523at2"/>
<dbReference type="AlphaFoldDB" id="A0A178I0R5"/>